<evidence type="ECO:0000256" key="1">
    <source>
        <dbReference type="SAM" id="SignalP"/>
    </source>
</evidence>
<feature type="signal peptide" evidence="1">
    <location>
        <begin position="1"/>
        <end position="31"/>
    </location>
</feature>
<accession>A0ABT7LG02</accession>
<protein>
    <submittedName>
        <fullName evidence="2">Uncharacterized protein</fullName>
    </submittedName>
</protein>
<gene>
    <name evidence="2" type="ORF">QRD43_07680</name>
</gene>
<sequence length="125" mass="13336">MERRNGRAAKALLNTGAAVLAMAAAVPQAGAQEKVSGGFELHSLCGDCFAIKTQSGRVSFTLSYWVDTSKGPKQTASQRVATERMEEFACGGDCQVIIQGVPYNVTPGQRYLVRGDQTLVVLKAK</sequence>
<feature type="chain" id="PRO_5045841324" evidence="1">
    <location>
        <begin position="32"/>
        <end position="125"/>
    </location>
</feature>
<organism evidence="2 3">
    <name type="scientific">Roseateles subflavus</name>
    <dbReference type="NCBI Taxonomy" id="3053353"/>
    <lineage>
        <taxon>Bacteria</taxon>
        <taxon>Pseudomonadati</taxon>
        <taxon>Pseudomonadota</taxon>
        <taxon>Betaproteobacteria</taxon>
        <taxon>Burkholderiales</taxon>
        <taxon>Sphaerotilaceae</taxon>
        <taxon>Roseateles</taxon>
    </lineage>
</organism>
<name>A0ABT7LG02_9BURK</name>
<evidence type="ECO:0000313" key="2">
    <source>
        <dbReference type="EMBL" id="MDL5031786.1"/>
    </source>
</evidence>
<dbReference type="EMBL" id="JASVDS010000002">
    <property type="protein sequence ID" value="MDL5031786.1"/>
    <property type="molecule type" value="Genomic_DNA"/>
</dbReference>
<evidence type="ECO:0000313" key="3">
    <source>
        <dbReference type="Proteomes" id="UP001238603"/>
    </source>
</evidence>
<dbReference type="Proteomes" id="UP001238603">
    <property type="component" value="Unassembled WGS sequence"/>
</dbReference>
<reference evidence="2 3" key="1">
    <citation type="submission" date="2023-06" db="EMBL/GenBank/DDBJ databases">
        <title>Pelomonas sp. APW6 16S ribosomal RNA gene genome sequencing and assembly.</title>
        <authorList>
            <person name="Woo H."/>
        </authorList>
    </citation>
    <scope>NUCLEOTIDE SEQUENCE [LARGE SCALE GENOMIC DNA]</scope>
    <source>
        <strain evidence="2 3">APW6</strain>
    </source>
</reference>
<keyword evidence="3" id="KW-1185">Reference proteome</keyword>
<dbReference type="RefSeq" id="WP_285981899.1">
    <property type="nucleotide sequence ID" value="NZ_JASVDS010000002.1"/>
</dbReference>
<comment type="caution">
    <text evidence="2">The sequence shown here is derived from an EMBL/GenBank/DDBJ whole genome shotgun (WGS) entry which is preliminary data.</text>
</comment>
<keyword evidence="1" id="KW-0732">Signal</keyword>
<proteinExistence type="predicted"/>